<feature type="region of interest" description="Disordered" evidence="1">
    <location>
        <begin position="1"/>
        <end position="43"/>
    </location>
</feature>
<comment type="caution">
    <text evidence="2">The sequence shown here is derived from an EMBL/GenBank/DDBJ whole genome shotgun (WGS) entry which is preliminary data.</text>
</comment>
<name>A0A9P0VQV1_CUSEU</name>
<gene>
    <name evidence="2" type="ORF">CEURO_LOCUS205</name>
</gene>
<accession>A0A9P0VQV1</accession>
<sequence length="95" mass="9840">MPASSRLLGYGEAGMPSSSRLPGYGEAGGPQTAGQESQPRPFGQIPLILPMQVCPGHFASEPAGLVAWILDPGVESAFAANVSNRDAILFPLCTE</sequence>
<dbReference type="Proteomes" id="UP001152484">
    <property type="component" value="Unassembled WGS sequence"/>
</dbReference>
<proteinExistence type="predicted"/>
<dbReference type="AlphaFoldDB" id="A0A9P0VQV1"/>
<dbReference type="EMBL" id="CAMAPE010000001">
    <property type="protein sequence ID" value="CAH9051338.1"/>
    <property type="molecule type" value="Genomic_DNA"/>
</dbReference>
<evidence type="ECO:0000313" key="3">
    <source>
        <dbReference type="Proteomes" id="UP001152484"/>
    </source>
</evidence>
<keyword evidence="3" id="KW-1185">Reference proteome</keyword>
<organism evidence="2 3">
    <name type="scientific">Cuscuta europaea</name>
    <name type="common">European dodder</name>
    <dbReference type="NCBI Taxonomy" id="41803"/>
    <lineage>
        <taxon>Eukaryota</taxon>
        <taxon>Viridiplantae</taxon>
        <taxon>Streptophyta</taxon>
        <taxon>Embryophyta</taxon>
        <taxon>Tracheophyta</taxon>
        <taxon>Spermatophyta</taxon>
        <taxon>Magnoliopsida</taxon>
        <taxon>eudicotyledons</taxon>
        <taxon>Gunneridae</taxon>
        <taxon>Pentapetalae</taxon>
        <taxon>asterids</taxon>
        <taxon>lamiids</taxon>
        <taxon>Solanales</taxon>
        <taxon>Convolvulaceae</taxon>
        <taxon>Cuscuteae</taxon>
        <taxon>Cuscuta</taxon>
        <taxon>Cuscuta subgen. Cuscuta</taxon>
    </lineage>
</organism>
<evidence type="ECO:0000313" key="2">
    <source>
        <dbReference type="EMBL" id="CAH9051338.1"/>
    </source>
</evidence>
<reference evidence="2" key="1">
    <citation type="submission" date="2022-07" db="EMBL/GenBank/DDBJ databases">
        <authorList>
            <person name="Macas J."/>
            <person name="Novak P."/>
            <person name="Neumann P."/>
        </authorList>
    </citation>
    <scope>NUCLEOTIDE SEQUENCE</scope>
</reference>
<evidence type="ECO:0000256" key="1">
    <source>
        <dbReference type="SAM" id="MobiDB-lite"/>
    </source>
</evidence>
<protein>
    <submittedName>
        <fullName evidence="2">Uncharacterized protein</fullName>
    </submittedName>
</protein>